<sequence>MMSFDVTSLCTNVPVDEAIHIITTLLNGIDLPTGYIDGVSHCLTTGYFLWRVINREHVEEFIAHLNSVHSSILFATEKEKDGMLPVLDNVVSCGTDGWLSHTVYRKPTHTDRYLRVDSQHHTSHLASVPRTLINRALNPCDLQYIYAEFDHLRLKYWKIMGITGVNVLEWRARQARTECAQIVRGSRALYEPCMSCAKEAHQTIAVIARAQLAGRSQSARELRIRGTFARCGRTLMYA</sequence>
<proteinExistence type="predicted"/>
<dbReference type="AlphaFoldDB" id="A0A922MMA9"/>
<comment type="caution">
    <text evidence="2">The sequence shown here is derived from an EMBL/GenBank/DDBJ whole genome shotgun (WGS) entry which is preliminary data.</text>
</comment>
<dbReference type="InterPro" id="IPR058912">
    <property type="entry name" value="HTH_animal"/>
</dbReference>
<organism evidence="2 3">
    <name type="scientific">Spodoptera exigua</name>
    <name type="common">Beet armyworm</name>
    <name type="synonym">Noctua fulgens</name>
    <dbReference type="NCBI Taxonomy" id="7107"/>
    <lineage>
        <taxon>Eukaryota</taxon>
        <taxon>Metazoa</taxon>
        <taxon>Ecdysozoa</taxon>
        <taxon>Arthropoda</taxon>
        <taxon>Hexapoda</taxon>
        <taxon>Insecta</taxon>
        <taxon>Pterygota</taxon>
        <taxon>Neoptera</taxon>
        <taxon>Endopterygota</taxon>
        <taxon>Lepidoptera</taxon>
        <taxon>Glossata</taxon>
        <taxon>Ditrysia</taxon>
        <taxon>Noctuoidea</taxon>
        <taxon>Noctuidae</taxon>
        <taxon>Amphipyrinae</taxon>
        <taxon>Spodoptera</taxon>
    </lineage>
</organism>
<accession>A0A922MMA9</accession>
<evidence type="ECO:0000313" key="3">
    <source>
        <dbReference type="Proteomes" id="UP000814243"/>
    </source>
</evidence>
<dbReference type="EMBL" id="JACEFF010000316">
    <property type="protein sequence ID" value="KAH9639671.1"/>
    <property type="molecule type" value="Genomic_DNA"/>
</dbReference>
<dbReference type="Pfam" id="PF26215">
    <property type="entry name" value="HTH_animal"/>
    <property type="match status" value="1"/>
</dbReference>
<dbReference type="PANTHER" id="PTHR21301">
    <property type="entry name" value="REVERSE TRANSCRIPTASE"/>
    <property type="match status" value="1"/>
</dbReference>
<reference evidence="2" key="1">
    <citation type="journal article" date="2021" name="G3 (Bethesda)">
        <title>Genome and transcriptome analysis of the beet armyworm Spodoptera exigua reveals targets for pest control. .</title>
        <authorList>
            <person name="Simon S."/>
            <person name="Breeschoten T."/>
            <person name="Jansen H.J."/>
            <person name="Dirks R.P."/>
            <person name="Schranz M.E."/>
            <person name="Ros V.I.D."/>
        </authorList>
    </citation>
    <scope>NUCLEOTIDE SEQUENCE</scope>
    <source>
        <strain evidence="2">TB_SE_WUR_2020</strain>
    </source>
</reference>
<dbReference type="Proteomes" id="UP000814243">
    <property type="component" value="Unassembled WGS sequence"/>
</dbReference>
<name>A0A922MMA9_SPOEX</name>
<gene>
    <name evidence="2" type="ORF">HF086_002497</name>
</gene>
<protein>
    <recommendedName>
        <fullName evidence="1">Helix-turn-helix domain-containing protein</fullName>
    </recommendedName>
</protein>
<evidence type="ECO:0000259" key="1">
    <source>
        <dbReference type="Pfam" id="PF26215"/>
    </source>
</evidence>
<dbReference type="PANTHER" id="PTHR21301:SF11">
    <property type="entry name" value="GIY-YIG DOMAIN-CONTAINING PROTEIN"/>
    <property type="match status" value="1"/>
</dbReference>
<feature type="domain" description="Helix-turn-helix" evidence="1">
    <location>
        <begin position="112"/>
        <end position="153"/>
    </location>
</feature>
<evidence type="ECO:0000313" key="2">
    <source>
        <dbReference type="EMBL" id="KAH9639671.1"/>
    </source>
</evidence>